<evidence type="ECO:0000313" key="1">
    <source>
        <dbReference type="EMBL" id="KAI5082384.1"/>
    </source>
</evidence>
<keyword evidence="2" id="KW-1185">Reference proteome</keyword>
<comment type="caution">
    <text evidence="1">The sequence shown here is derived from an EMBL/GenBank/DDBJ whole genome shotgun (WGS) entry which is preliminary data.</text>
</comment>
<dbReference type="Pfam" id="PF15704">
    <property type="entry name" value="Mt_ATP_synt"/>
    <property type="match status" value="1"/>
</dbReference>
<dbReference type="PANTHER" id="PTHR36013">
    <property type="entry name" value="ATP SYNTHASE 24 KDA SUBUNIT, MITOCHONDRIAL-RELATED"/>
    <property type="match status" value="1"/>
</dbReference>
<sequence length="262" mass="29599">MAMVARSKGYVYMRQALTCPPSFSRYNASAPNASSRVLNNVPGLQISGTVSSVRHYAEAPAVKPEEQDPLKRIFFNMMKKYKTFVSELTKQKITLDPDDPKAVSDYKSFVDSIRKKVGVPSQAQKLKMLIQREAASAPDVKSFYKSLPEIKSRFGITEPYDGDKLMVEAVEKVEKKIGRALVKGDKEGMALLHKEFEAIYKALGVDPSKVKEVEAEVDFTFAKAELIQMKDEVVDTIETHKKRFGLEEIKVDLRTLDHRNYL</sequence>
<dbReference type="PANTHER" id="PTHR36013:SF2">
    <property type="entry name" value="ATP SYNTHASE 24 KDA SUBUNIT, MITOCHONDRIAL-RELATED"/>
    <property type="match status" value="1"/>
</dbReference>
<protein>
    <submittedName>
        <fullName evidence="1">Uncharacterized protein</fullName>
    </submittedName>
</protein>
<evidence type="ECO:0000313" key="2">
    <source>
        <dbReference type="Proteomes" id="UP000886520"/>
    </source>
</evidence>
<dbReference type="InterPro" id="IPR031432">
    <property type="entry name" value="MGP1"/>
</dbReference>
<dbReference type="Proteomes" id="UP000886520">
    <property type="component" value="Chromosome 2"/>
</dbReference>
<gene>
    <name evidence="1" type="ORF">GOP47_0002127</name>
</gene>
<organism evidence="1 2">
    <name type="scientific">Adiantum capillus-veneris</name>
    <name type="common">Maidenhair fern</name>
    <dbReference type="NCBI Taxonomy" id="13818"/>
    <lineage>
        <taxon>Eukaryota</taxon>
        <taxon>Viridiplantae</taxon>
        <taxon>Streptophyta</taxon>
        <taxon>Embryophyta</taxon>
        <taxon>Tracheophyta</taxon>
        <taxon>Polypodiopsida</taxon>
        <taxon>Polypodiidae</taxon>
        <taxon>Polypodiales</taxon>
        <taxon>Pteridineae</taxon>
        <taxon>Pteridaceae</taxon>
        <taxon>Vittarioideae</taxon>
        <taxon>Adiantum</taxon>
    </lineage>
</organism>
<accession>A0A9D4VAA7</accession>
<reference evidence="1" key="1">
    <citation type="submission" date="2021-01" db="EMBL/GenBank/DDBJ databases">
        <title>Adiantum capillus-veneris genome.</title>
        <authorList>
            <person name="Fang Y."/>
            <person name="Liao Q."/>
        </authorList>
    </citation>
    <scope>NUCLEOTIDE SEQUENCE</scope>
    <source>
        <strain evidence="1">H3</strain>
        <tissue evidence="1">Leaf</tissue>
    </source>
</reference>
<dbReference type="AlphaFoldDB" id="A0A9D4VAA7"/>
<name>A0A9D4VAA7_ADICA</name>
<proteinExistence type="predicted"/>
<dbReference type="EMBL" id="JABFUD020000003">
    <property type="protein sequence ID" value="KAI5082384.1"/>
    <property type="molecule type" value="Genomic_DNA"/>
</dbReference>
<dbReference type="OrthoDB" id="508070at2759"/>